<dbReference type="InterPro" id="IPR009072">
    <property type="entry name" value="Histone-fold"/>
</dbReference>
<evidence type="ECO:0000256" key="2">
    <source>
        <dbReference type="ARBA" id="ARBA00006178"/>
    </source>
</evidence>
<dbReference type="SUPFAM" id="SSF47113">
    <property type="entry name" value="Histone-fold"/>
    <property type="match status" value="1"/>
</dbReference>
<dbReference type="PROSITE" id="PS51119">
    <property type="entry name" value="TAFH"/>
    <property type="match status" value="1"/>
</dbReference>
<dbReference type="Gene3D" id="1.10.20.10">
    <property type="entry name" value="Histone, subunit A"/>
    <property type="match status" value="1"/>
</dbReference>
<evidence type="ECO:0000256" key="3">
    <source>
        <dbReference type="ARBA" id="ARBA00023015"/>
    </source>
</evidence>
<keyword evidence="3" id="KW-0805">Transcription regulation</keyword>
<dbReference type="SMART" id="SM00549">
    <property type="entry name" value="TAFH"/>
    <property type="match status" value="1"/>
</dbReference>
<evidence type="ECO:0000256" key="1">
    <source>
        <dbReference type="ARBA" id="ARBA00004123"/>
    </source>
</evidence>
<dbReference type="GO" id="GO:0046982">
    <property type="term" value="F:protein heterodimerization activity"/>
    <property type="evidence" value="ECO:0007669"/>
    <property type="project" value="InterPro"/>
</dbReference>
<feature type="non-terminal residue" evidence="8">
    <location>
        <position position="642"/>
    </location>
</feature>
<sequence length="642" mass="68384">MASSQFLDEFMHTDVDEKAKSELVRKLESQLASTSSNESNLVQTRSSIPSFQGVNKPENNSQQPINGISNAVDTNKQNLVFTSVTGSLTSSVLSQNSPVLVNSRMPGVLTSSIDGLKNQAVNQNGPVSISGSQLTLSQPSSVQNMVSSPINIQQASIAMIRPGTSGTLTVPTQQTVINPSGMIPAGMQVVNVRPGTTGSVQIGQRQLAPRVLLAPQQVITSGARPGMPGIPISALQGLPAGQGQHLLLKTENGQYQLLRVNHAPQQGQGQGQTLQAAPQVSAQSVVIQSQSGQNVVHQQVAARPQPNQTSAGAVGGPPMTPETAKLKCKNFLATLLKLSNEQAEGVSKNVATLIQALIDGRIEPEEFTQRLQKELNSSEQPCLAPFLRKTLPYLRYSLATGDIKIDGLVPPPINSVPAPPPVVPASPMLRLGSTTVTNAPIIRAIQPTHLQRPQTQVTVRAPVATQQTFGAQPGSPRTSNIQNRAVVPKGMTPNRNLKAPNQLKIANKGIESPVSMGSFVQKNIISKEKKFSSSLSSSVGLSGDDDINDVATMGGVNLAEESQRILGPTELIGTQIRSVKDEAFFPPISLQGKVQQVLSRYPGIEEISSDFITLLSHAAQERLKNILERLSVVTEHKMEIIK</sequence>
<evidence type="ECO:0000259" key="7">
    <source>
        <dbReference type="PROSITE" id="PS51119"/>
    </source>
</evidence>
<evidence type="ECO:0000256" key="6">
    <source>
        <dbReference type="SAM" id="MobiDB-lite"/>
    </source>
</evidence>
<keyword evidence="4" id="KW-0804">Transcription</keyword>
<evidence type="ECO:0000256" key="4">
    <source>
        <dbReference type="ARBA" id="ARBA00023163"/>
    </source>
</evidence>
<dbReference type="InterPro" id="IPR007900">
    <property type="entry name" value="TAF4_C"/>
</dbReference>
<dbReference type="GO" id="GO:0016251">
    <property type="term" value="F:RNA polymerase II general transcription initiation factor activity"/>
    <property type="evidence" value="ECO:0007669"/>
    <property type="project" value="TreeGrafter"/>
</dbReference>
<feature type="region of interest" description="Disordered" evidence="6">
    <location>
        <begin position="31"/>
        <end position="69"/>
    </location>
</feature>
<dbReference type="Proteomes" id="UP001187531">
    <property type="component" value="Unassembled WGS sequence"/>
</dbReference>
<feature type="domain" description="TAFH" evidence="7">
    <location>
        <begin position="321"/>
        <end position="417"/>
    </location>
</feature>
<dbReference type="AlphaFoldDB" id="A0AA88H4E7"/>
<keyword evidence="5" id="KW-0539">Nucleus</keyword>
<dbReference type="PANTHER" id="PTHR15138">
    <property type="entry name" value="TRANSCRIPTION INITIATION FACTOR TFIID SUBUNIT 4"/>
    <property type="match status" value="1"/>
</dbReference>
<dbReference type="InterPro" id="IPR003894">
    <property type="entry name" value="TAFH_NHR1"/>
</dbReference>
<dbReference type="Pfam" id="PF05236">
    <property type="entry name" value="TAF4"/>
    <property type="match status" value="1"/>
</dbReference>
<comment type="subcellular location">
    <subcellularLocation>
        <location evidence="1">Nucleus</location>
    </subcellularLocation>
</comment>
<dbReference type="CDD" id="cd08045">
    <property type="entry name" value="HFD_TAF4"/>
    <property type="match status" value="1"/>
</dbReference>
<dbReference type="EMBL" id="JAVRJZ010005486">
    <property type="protein sequence ID" value="KAK2701360.1"/>
    <property type="molecule type" value="Genomic_DNA"/>
</dbReference>
<dbReference type="InterPro" id="IPR045144">
    <property type="entry name" value="TAF4"/>
</dbReference>
<keyword evidence="9" id="KW-1185">Reference proteome</keyword>
<dbReference type="Gene3D" id="1.20.120.1110">
    <property type="entry name" value="TAFH/NHR1 domain"/>
    <property type="match status" value="1"/>
</dbReference>
<name>A0AA88H4E7_ARTSF</name>
<evidence type="ECO:0000313" key="9">
    <source>
        <dbReference type="Proteomes" id="UP001187531"/>
    </source>
</evidence>
<dbReference type="Pfam" id="PF07531">
    <property type="entry name" value="TAFH"/>
    <property type="match status" value="1"/>
</dbReference>
<dbReference type="PANTHER" id="PTHR15138:SF14">
    <property type="entry name" value="TRANSCRIPTION INITIATION FACTOR TFIID SUBUNIT 4"/>
    <property type="match status" value="1"/>
</dbReference>
<dbReference type="GO" id="GO:0005669">
    <property type="term" value="C:transcription factor TFIID complex"/>
    <property type="evidence" value="ECO:0007669"/>
    <property type="project" value="InterPro"/>
</dbReference>
<dbReference type="InterPro" id="IPR037249">
    <property type="entry name" value="TAFH/NHR1_dom_sf"/>
</dbReference>
<evidence type="ECO:0000256" key="5">
    <source>
        <dbReference type="ARBA" id="ARBA00023242"/>
    </source>
</evidence>
<proteinExistence type="inferred from homology"/>
<comment type="similarity">
    <text evidence="2">Belongs to the TAF4 family.</text>
</comment>
<dbReference type="GO" id="GO:0006367">
    <property type="term" value="P:transcription initiation at RNA polymerase II promoter"/>
    <property type="evidence" value="ECO:0007669"/>
    <property type="project" value="TreeGrafter"/>
</dbReference>
<reference evidence="8" key="1">
    <citation type="submission" date="2023-07" db="EMBL/GenBank/DDBJ databases">
        <title>Chromosome-level genome assembly of Artemia franciscana.</title>
        <authorList>
            <person name="Jo E."/>
        </authorList>
    </citation>
    <scope>NUCLEOTIDE SEQUENCE</scope>
    <source>
        <tissue evidence="8">Whole body</tissue>
    </source>
</reference>
<organism evidence="8 9">
    <name type="scientific">Artemia franciscana</name>
    <name type="common">Brine shrimp</name>
    <name type="synonym">Artemia sanfranciscana</name>
    <dbReference type="NCBI Taxonomy" id="6661"/>
    <lineage>
        <taxon>Eukaryota</taxon>
        <taxon>Metazoa</taxon>
        <taxon>Ecdysozoa</taxon>
        <taxon>Arthropoda</taxon>
        <taxon>Crustacea</taxon>
        <taxon>Branchiopoda</taxon>
        <taxon>Anostraca</taxon>
        <taxon>Artemiidae</taxon>
        <taxon>Artemia</taxon>
    </lineage>
</organism>
<dbReference type="GO" id="GO:0003677">
    <property type="term" value="F:DNA binding"/>
    <property type="evidence" value="ECO:0007669"/>
    <property type="project" value="TreeGrafter"/>
</dbReference>
<accession>A0AA88H4E7</accession>
<gene>
    <name evidence="8" type="ORF">QYM36_019987</name>
</gene>
<evidence type="ECO:0000313" key="8">
    <source>
        <dbReference type="EMBL" id="KAK2701360.1"/>
    </source>
</evidence>
<protein>
    <recommendedName>
        <fullName evidence="7">TAFH domain-containing protein</fullName>
    </recommendedName>
</protein>
<comment type="caution">
    <text evidence="8">The sequence shown here is derived from an EMBL/GenBank/DDBJ whole genome shotgun (WGS) entry which is preliminary data.</text>
</comment>
<dbReference type="SUPFAM" id="SSF158553">
    <property type="entry name" value="TAFH domain-like"/>
    <property type="match status" value="1"/>
</dbReference>